<name>A0A3D9IVB8_9BACL</name>
<evidence type="ECO:0000256" key="3">
    <source>
        <dbReference type="ARBA" id="ARBA00022642"/>
    </source>
</evidence>
<dbReference type="SUPFAM" id="SSF52374">
    <property type="entry name" value="Nucleotidylyl transferase"/>
    <property type="match status" value="1"/>
</dbReference>
<dbReference type="UniPathway" id="UPA00253">
    <property type="reaction ID" value="UER00332"/>
</dbReference>
<dbReference type="GO" id="GO:0009435">
    <property type="term" value="P:NAD+ biosynthetic process"/>
    <property type="evidence" value="ECO:0007669"/>
    <property type="project" value="UniProtKB-UniRule"/>
</dbReference>
<dbReference type="InterPro" id="IPR004821">
    <property type="entry name" value="Cyt_trans-like"/>
</dbReference>
<keyword evidence="4 10" id="KW-0808">Transferase</keyword>
<dbReference type="InterPro" id="IPR014729">
    <property type="entry name" value="Rossmann-like_a/b/a_fold"/>
</dbReference>
<dbReference type="Pfam" id="PF01467">
    <property type="entry name" value="CTP_transf_like"/>
    <property type="match status" value="1"/>
</dbReference>
<dbReference type="InterPro" id="IPR005248">
    <property type="entry name" value="NadD/NMNAT"/>
</dbReference>
<dbReference type="OrthoDB" id="5295945at2"/>
<dbReference type="HAMAP" id="MF_00244">
    <property type="entry name" value="NaMN_adenylyltr"/>
    <property type="match status" value="1"/>
</dbReference>
<evidence type="ECO:0000256" key="1">
    <source>
        <dbReference type="ARBA" id="ARBA00002324"/>
    </source>
</evidence>
<dbReference type="AlphaFoldDB" id="A0A3D9IVB8"/>
<evidence type="ECO:0000313" key="12">
    <source>
        <dbReference type="EMBL" id="RED65671.1"/>
    </source>
</evidence>
<evidence type="ECO:0000256" key="4">
    <source>
        <dbReference type="ARBA" id="ARBA00022679"/>
    </source>
</evidence>
<dbReference type="NCBIfam" id="TIGR00125">
    <property type="entry name" value="cyt_tran_rel"/>
    <property type="match status" value="1"/>
</dbReference>
<keyword evidence="8 10" id="KW-0520">NAD</keyword>
<dbReference type="GO" id="GO:0005524">
    <property type="term" value="F:ATP binding"/>
    <property type="evidence" value="ECO:0007669"/>
    <property type="project" value="UniProtKB-KW"/>
</dbReference>
<dbReference type="CDD" id="cd02165">
    <property type="entry name" value="NMNAT"/>
    <property type="match status" value="1"/>
</dbReference>
<sequence>MRRIGLLGGTFDPVHNGHLIAAQAAREAAKLNEVWFIPTSTPPHKPQPGADGENRRLMLEAAIGGNSSFRIEDIELRREGTSYTIDTVTALQEQFPEVQFYWILGSDMLMDLPNWRRIEELAERLSFIGLERPDQPGDDGLLPVFIRRRLIKAKMPPMGISSSEIRHLLKEGRSIRYMLPDSVLDFIQRNDLYES</sequence>
<keyword evidence="7 10" id="KW-0067">ATP-binding</keyword>
<protein>
    <recommendedName>
        <fullName evidence="10">Probable nicotinate-nucleotide adenylyltransferase</fullName>
        <ecNumber evidence="10">2.7.7.18</ecNumber>
    </recommendedName>
    <alternativeName>
        <fullName evidence="10">Deamido-NAD(+) diphosphorylase</fullName>
    </alternativeName>
    <alternativeName>
        <fullName evidence="10">Deamido-NAD(+) pyrophosphorylase</fullName>
    </alternativeName>
    <alternativeName>
        <fullName evidence="10">Nicotinate mononucleotide adenylyltransferase</fullName>
        <shortName evidence="10">NaMN adenylyltransferase</shortName>
    </alternativeName>
</protein>
<keyword evidence="5 10" id="KW-0548">Nucleotidyltransferase</keyword>
<evidence type="ECO:0000256" key="10">
    <source>
        <dbReference type="HAMAP-Rule" id="MF_00244"/>
    </source>
</evidence>
<dbReference type="EC" id="2.7.7.18" evidence="10"/>
<comment type="pathway">
    <text evidence="2 10">Cofactor biosynthesis; NAD(+) biosynthesis; deamido-NAD(+) from nicotinate D-ribonucleotide: step 1/1.</text>
</comment>
<dbReference type="Proteomes" id="UP000256869">
    <property type="component" value="Unassembled WGS sequence"/>
</dbReference>
<evidence type="ECO:0000256" key="6">
    <source>
        <dbReference type="ARBA" id="ARBA00022741"/>
    </source>
</evidence>
<dbReference type="NCBIfam" id="TIGR00482">
    <property type="entry name" value="nicotinate (nicotinamide) nucleotide adenylyltransferase"/>
    <property type="match status" value="1"/>
</dbReference>
<dbReference type="PANTHER" id="PTHR39321">
    <property type="entry name" value="NICOTINATE-NUCLEOTIDE ADENYLYLTRANSFERASE-RELATED"/>
    <property type="match status" value="1"/>
</dbReference>
<comment type="function">
    <text evidence="1 10">Catalyzes the reversible adenylation of nicotinate mononucleotide (NaMN) to nicotinic acid adenine dinucleotide (NaAD).</text>
</comment>
<evidence type="ECO:0000313" key="13">
    <source>
        <dbReference type="Proteomes" id="UP000256869"/>
    </source>
</evidence>
<dbReference type="Gene3D" id="3.40.50.620">
    <property type="entry name" value="HUPs"/>
    <property type="match status" value="1"/>
</dbReference>
<proteinExistence type="inferred from homology"/>
<dbReference type="GO" id="GO:0004515">
    <property type="term" value="F:nicotinate-nucleotide adenylyltransferase activity"/>
    <property type="evidence" value="ECO:0007669"/>
    <property type="project" value="UniProtKB-UniRule"/>
</dbReference>
<evidence type="ECO:0000259" key="11">
    <source>
        <dbReference type="Pfam" id="PF01467"/>
    </source>
</evidence>
<keyword evidence="13" id="KW-1185">Reference proteome</keyword>
<keyword evidence="3 10" id="KW-0662">Pyridine nucleotide biosynthesis</keyword>
<accession>A0A3D9IVB8</accession>
<gene>
    <name evidence="10" type="primary">nadD</name>
    <name evidence="12" type="ORF">DFP95_101159</name>
</gene>
<dbReference type="EMBL" id="QRDY01000001">
    <property type="protein sequence ID" value="RED65671.1"/>
    <property type="molecule type" value="Genomic_DNA"/>
</dbReference>
<evidence type="ECO:0000256" key="8">
    <source>
        <dbReference type="ARBA" id="ARBA00023027"/>
    </source>
</evidence>
<organism evidence="12 13">
    <name type="scientific">Cohnella lupini</name>
    <dbReference type="NCBI Taxonomy" id="1294267"/>
    <lineage>
        <taxon>Bacteria</taxon>
        <taxon>Bacillati</taxon>
        <taxon>Bacillota</taxon>
        <taxon>Bacilli</taxon>
        <taxon>Bacillales</taxon>
        <taxon>Paenibacillaceae</taxon>
        <taxon>Cohnella</taxon>
    </lineage>
</organism>
<evidence type="ECO:0000256" key="7">
    <source>
        <dbReference type="ARBA" id="ARBA00022840"/>
    </source>
</evidence>
<dbReference type="NCBIfam" id="NF000841">
    <property type="entry name" value="PRK00071.1-4"/>
    <property type="match status" value="1"/>
</dbReference>
<dbReference type="NCBIfam" id="NF000840">
    <property type="entry name" value="PRK00071.1-3"/>
    <property type="match status" value="1"/>
</dbReference>
<evidence type="ECO:0000256" key="9">
    <source>
        <dbReference type="ARBA" id="ARBA00048721"/>
    </source>
</evidence>
<comment type="caution">
    <text evidence="12">The sequence shown here is derived from an EMBL/GenBank/DDBJ whole genome shotgun (WGS) entry which is preliminary data.</text>
</comment>
<comment type="similarity">
    <text evidence="10">Belongs to the NadD family.</text>
</comment>
<dbReference type="PANTHER" id="PTHR39321:SF3">
    <property type="entry name" value="PHOSPHOPANTETHEINE ADENYLYLTRANSFERASE"/>
    <property type="match status" value="1"/>
</dbReference>
<keyword evidence="6 10" id="KW-0547">Nucleotide-binding</keyword>
<dbReference type="RefSeq" id="WP_115990664.1">
    <property type="nucleotide sequence ID" value="NZ_QRDY01000001.1"/>
</dbReference>
<comment type="catalytic activity">
    <reaction evidence="9 10">
        <text>nicotinate beta-D-ribonucleotide + ATP + H(+) = deamido-NAD(+) + diphosphate</text>
        <dbReference type="Rhea" id="RHEA:22860"/>
        <dbReference type="ChEBI" id="CHEBI:15378"/>
        <dbReference type="ChEBI" id="CHEBI:30616"/>
        <dbReference type="ChEBI" id="CHEBI:33019"/>
        <dbReference type="ChEBI" id="CHEBI:57502"/>
        <dbReference type="ChEBI" id="CHEBI:58437"/>
        <dbReference type="EC" id="2.7.7.18"/>
    </reaction>
</comment>
<feature type="domain" description="Cytidyltransferase-like" evidence="11">
    <location>
        <begin position="6"/>
        <end position="167"/>
    </location>
</feature>
<evidence type="ECO:0000256" key="2">
    <source>
        <dbReference type="ARBA" id="ARBA00005019"/>
    </source>
</evidence>
<evidence type="ECO:0000256" key="5">
    <source>
        <dbReference type="ARBA" id="ARBA00022695"/>
    </source>
</evidence>
<reference evidence="12 13" key="1">
    <citation type="submission" date="2018-07" db="EMBL/GenBank/DDBJ databases">
        <title>Genomic Encyclopedia of Type Strains, Phase III (KMG-III): the genomes of soil and plant-associated and newly described type strains.</title>
        <authorList>
            <person name="Whitman W."/>
        </authorList>
    </citation>
    <scope>NUCLEOTIDE SEQUENCE [LARGE SCALE GENOMIC DNA]</scope>
    <source>
        <strain evidence="12 13">CECT 8236</strain>
    </source>
</reference>